<dbReference type="STRING" id="43767.A6I91_16955"/>
<keyword evidence="1" id="KW-0472">Membrane</keyword>
<feature type="transmembrane region" description="Helical" evidence="1">
    <location>
        <begin position="81"/>
        <end position="99"/>
    </location>
</feature>
<dbReference type="Pfam" id="PF06197">
    <property type="entry name" value="DUF998"/>
    <property type="match status" value="1"/>
</dbReference>
<feature type="transmembrane region" description="Helical" evidence="1">
    <location>
        <begin position="195"/>
        <end position="211"/>
    </location>
</feature>
<dbReference type="RefSeq" id="WP_005516518.1">
    <property type="nucleotide sequence ID" value="NZ_CM001149.1"/>
</dbReference>
<reference evidence="2" key="1">
    <citation type="submission" date="2011-01" db="EMBL/GenBank/DDBJ databases">
        <authorList>
            <person name="Muzny D."/>
            <person name="Qin X."/>
            <person name="Buhay C."/>
            <person name="Dugan-Rocha S."/>
            <person name="Ding Y."/>
            <person name="Chen G."/>
            <person name="Hawes A."/>
            <person name="Holder M."/>
            <person name="Jhangiani S."/>
            <person name="Johnson A."/>
            <person name="Khan Z."/>
            <person name="Li Z."/>
            <person name="Liu W."/>
            <person name="Liu X."/>
            <person name="Perez L."/>
            <person name="Shen H."/>
            <person name="Wang Q."/>
            <person name="Watt J."/>
            <person name="Xi L."/>
            <person name="Xin Y."/>
            <person name="Zhou J."/>
            <person name="Deng J."/>
            <person name="Jiang H."/>
            <person name="Liu Y."/>
            <person name="Qu J."/>
            <person name="Song X.-Z."/>
            <person name="Zhang L."/>
            <person name="Villasana D."/>
            <person name="Johnson A."/>
            <person name="Liu J."/>
            <person name="Liyanage D."/>
            <person name="Lorensuhewa L."/>
            <person name="Robinson T."/>
            <person name="Song A."/>
            <person name="Song B.-B."/>
            <person name="Dinh H."/>
            <person name="Thornton R."/>
            <person name="Coyle M."/>
            <person name="Francisco L."/>
            <person name="Jackson L."/>
            <person name="Javaid M."/>
            <person name="Korchina V."/>
            <person name="Kovar C."/>
            <person name="Mata R."/>
            <person name="Mathew T."/>
            <person name="Ngo R."/>
            <person name="Nguyen L."/>
            <person name="Nguyen N."/>
            <person name="Okwuonu G."/>
            <person name="Ongeri F."/>
            <person name="Pham C."/>
            <person name="Simmons D."/>
            <person name="Wilczek-Boney K."/>
            <person name="Hale W."/>
            <person name="Jakkamsetti A."/>
            <person name="Pham P."/>
            <person name="Ruth R."/>
            <person name="San Lucas F."/>
            <person name="Warren J."/>
            <person name="Zhang J."/>
            <person name="Zhao Z."/>
            <person name="Zhou C."/>
            <person name="Zhu D."/>
            <person name="Lee S."/>
            <person name="Bess C."/>
            <person name="Blankenburg K."/>
            <person name="Forbes L."/>
            <person name="Fu Q."/>
            <person name="Gubbala S."/>
            <person name="Hirani K."/>
            <person name="Jayaseelan J.C."/>
            <person name="Lara F."/>
            <person name="Munidasa M."/>
            <person name="Palculict T."/>
            <person name="Patil S."/>
            <person name="Pu L.-L."/>
            <person name="Saada N."/>
            <person name="Tang L."/>
            <person name="Weissenberger G."/>
            <person name="Zhu Y."/>
            <person name="Hemphill L."/>
            <person name="Shang Y."/>
            <person name="Youmans B."/>
            <person name="Ayvaz T."/>
            <person name="Ross M."/>
            <person name="Santibanez J."/>
            <person name="Aqrawi P."/>
            <person name="Gross S."/>
            <person name="Joshi V."/>
            <person name="Fowler G."/>
            <person name="Nazareth L."/>
            <person name="Reid J."/>
            <person name="Worley K."/>
            <person name="Petrosino J."/>
            <person name="Highlander S."/>
            <person name="Gibbs R."/>
        </authorList>
    </citation>
    <scope>NUCLEOTIDE SEQUENCE [LARGE SCALE GENOMIC DNA]</scope>
    <source>
        <strain evidence="2">ATCC 33707</strain>
    </source>
</reference>
<evidence type="ECO:0000256" key="1">
    <source>
        <dbReference type="SAM" id="Phobius"/>
    </source>
</evidence>
<name>E9T804_RHOHA</name>
<dbReference type="InterPro" id="IPR009339">
    <property type="entry name" value="DUF998"/>
</dbReference>
<organism evidence="2 3">
    <name type="scientific">Prescottella equi ATCC 33707</name>
    <dbReference type="NCBI Taxonomy" id="525370"/>
    <lineage>
        <taxon>Bacteria</taxon>
        <taxon>Bacillati</taxon>
        <taxon>Actinomycetota</taxon>
        <taxon>Actinomycetes</taxon>
        <taxon>Mycobacteriales</taxon>
        <taxon>Nocardiaceae</taxon>
        <taxon>Prescottella</taxon>
    </lineage>
</organism>
<protein>
    <recommendedName>
        <fullName evidence="4">DUF998 domain-containing protein</fullName>
    </recommendedName>
</protein>
<dbReference type="AlphaFoldDB" id="E9T804"/>
<feature type="transmembrane region" description="Helical" evidence="1">
    <location>
        <begin position="156"/>
        <end position="175"/>
    </location>
</feature>
<dbReference type="Proteomes" id="UP000004245">
    <property type="component" value="Unassembled WGS sequence"/>
</dbReference>
<proteinExistence type="predicted"/>
<gene>
    <name evidence="2" type="ORF">HMPREF0724_14910</name>
</gene>
<keyword evidence="1" id="KW-1133">Transmembrane helix</keyword>
<feature type="transmembrane region" description="Helical" evidence="1">
    <location>
        <begin position="125"/>
        <end position="149"/>
    </location>
</feature>
<evidence type="ECO:0000313" key="3">
    <source>
        <dbReference type="Proteomes" id="UP000004245"/>
    </source>
</evidence>
<keyword evidence="3" id="KW-1185">Reference proteome</keyword>
<feature type="transmembrane region" description="Helical" evidence="1">
    <location>
        <begin position="12"/>
        <end position="33"/>
    </location>
</feature>
<dbReference type="EMBL" id="ADNW02000033">
    <property type="protein sequence ID" value="EGD21408.1"/>
    <property type="molecule type" value="Genomic_DNA"/>
</dbReference>
<accession>E9T804</accession>
<evidence type="ECO:0008006" key="4">
    <source>
        <dbReference type="Google" id="ProtNLM"/>
    </source>
</evidence>
<feature type="transmembrane region" description="Helical" evidence="1">
    <location>
        <begin position="53"/>
        <end position="74"/>
    </location>
</feature>
<dbReference type="HOGENOM" id="CLU_100243_0_0_11"/>
<sequence length="230" mass="24527">MSLTLRRYTIAALLISGAVLYSSWVLAFFLNSGEGPFEGFASQLAATDQRYGILYRSGDLLTGIVLTVAAVLGLTITPRRFLTTVGWLALGVFAVGTIADSRLPLRCSTAACEATQVPLTHQWHAVTSTVSVTAAVVSAVAFIIAIFVYRAPRAMWWSGLAVVVLFLVGTLWMLVGVDDPSGSHSWLGFAQRVELLSMSGWMVLVAATLLSDRAWRAVHGASSAPVPVSP</sequence>
<evidence type="ECO:0000313" key="2">
    <source>
        <dbReference type="EMBL" id="EGD21408.1"/>
    </source>
</evidence>
<comment type="caution">
    <text evidence="2">The sequence shown here is derived from an EMBL/GenBank/DDBJ whole genome shotgun (WGS) entry which is preliminary data.</text>
</comment>
<keyword evidence="1" id="KW-0812">Transmembrane</keyword>